<dbReference type="PIR" id="S75770">
    <property type="entry name" value="S75770"/>
</dbReference>
<sequence length="397" mass="45185">MMELNFFLRNQNLCVYSPSTIFSKGKLAKSTVIKLLVSALAVVFMGSEATGAEPECKAINREVLMSHGMTFNEDDSCRQTDDPYEFPSRVFIRPDPDRVRRWQNEDGRLFWSTATPPGANPADAGQCVNVEHFRPVIGITPGELNFLGLKPTENQVVIANVRDLDGFAIAVFSRDSIADMIFQVVEADVPVLGRLGIHSQVRMRLKPGHQVLLHHQWPYEAVPYKIVDELFFSIHGVGSGQEIGRINYNPKLLLSVLDGSRLLVFAIHTREFRLWDTYARLKNANINQYPLQLNHNEINRYIDKFLRISSESRLNKHYLLTERNCTNGQFRLLEYAKGHQFQPDCLWPPWTNGTIHPDKSAEALRTRGLIAPDEVNAIGHYEEEPAVLELLQSWGFL</sequence>
<evidence type="ECO:0000313" key="2">
    <source>
        <dbReference type="Proteomes" id="UP000001425"/>
    </source>
</evidence>
<dbReference type="PaxDb" id="1148-1001261"/>
<dbReference type="AlphaFoldDB" id="Q55411"/>
<protein>
    <submittedName>
        <fullName evidence="1">Sll0539 protein</fullName>
    </submittedName>
</protein>
<accession>Q55411</accession>
<dbReference type="eggNOG" id="ENOG5033MX0">
    <property type="taxonomic scope" value="Bacteria"/>
</dbReference>
<gene>
    <name evidence="1" type="ordered locus">sll0539</name>
</gene>
<reference evidence="1 2" key="2">
    <citation type="journal article" date="1996" name="DNA Res.">
        <title>Sequence analysis of the genome of the unicellular cyanobacterium Synechocystis sp. strain PCC6803. II. Sequence determination of the entire genome and assignment of potential protein-coding regions.</title>
        <authorList>
            <person name="Kaneko T."/>
            <person name="Sato S."/>
            <person name="Kotani H."/>
            <person name="Tanaka A."/>
            <person name="Asamizu E."/>
            <person name="Nakamura Y."/>
            <person name="Miyajima N."/>
            <person name="Hirosawa M."/>
            <person name="Sugiura M."/>
            <person name="Sasamoto S."/>
            <person name="Kimura T."/>
            <person name="Hosouchi T."/>
            <person name="Matsuno A."/>
            <person name="Muraki A."/>
            <person name="Nakazaki N."/>
            <person name="Naruo K."/>
            <person name="Okumura S."/>
            <person name="Shimpo S."/>
            <person name="Takeuchi C."/>
            <person name="Wada T."/>
            <person name="Watanabe A."/>
            <person name="Yamada M."/>
            <person name="Yasuda M."/>
            <person name="Tabata S."/>
        </authorList>
    </citation>
    <scope>NUCLEOTIDE SEQUENCE [LARGE SCALE GENOMIC DNA]</scope>
    <source>
        <strain evidence="2">ATCC 27184 / PCC 6803 / Kazusa</strain>
    </source>
</reference>
<dbReference type="InParanoid" id="Q55411"/>
<organism evidence="1 2">
    <name type="scientific">Synechocystis sp. (strain ATCC 27184 / PCC 6803 / Kazusa)</name>
    <dbReference type="NCBI Taxonomy" id="1111708"/>
    <lineage>
        <taxon>Bacteria</taxon>
        <taxon>Bacillati</taxon>
        <taxon>Cyanobacteriota</taxon>
        <taxon>Cyanophyceae</taxon>
        <taxon>Synechococcales</taxon>
        <taxon>Merismopediaceae</taxon>
        <taxon>Synechocystis</taxon>
    </lineage>
</organism>
<dbReference type="STRING" id="1148.gene:10500009"/>
<dbReference type="KEGG" id="syn:sll0539"/>
<evidence type="ECO:0000313" key="1">
    <source>
        <dbReference type="EMBL" id="BAA10505.1"/>
    </source>
</evidence>
<dbReference type="Proteomes" id="UP000001425">
    <property type="component" value="Chromosome"/>
</dbReference>
<dbReference type="EnsemblBacteria" id="BAA10505">
    <property type="protein sequence ID" value="BAA10505"/>
    <property type="gene ID" value="BAA10505"/>
</dbReference>
<dbReference type="EMBL" id="BA000022">
    <property type="protein sequence ID" value="BAA10505.1"/>
    <property type="molecule type" value="Genomic_DNA"/>
</dbReference>
<reference evidence="1 2" key="1">
    <citation type="journal article" date="1995" name="DNA Res.">
        <title>Sequence analysis of the genome of the unicellular cyanobacterium Synechocystis sp. strain PCC6803. I. Sequence features in the 1 Mb region from map positions 64% to 92% of the genome.</title>
        <authorList>
            <person name="Kaneko T."/>
            <person name="Tanaka A."/>
            <person name="Sato S."/>
            <person name="Kotani H."/>
            <person name="Sazuka T."/>
            <person name="Miyajima N."/>
            <person name="Sugiura M."/>
            <person name="Tabata S."/>
        </authorList>
    </citation>
    <scope>NUCLEOTIDE SEQUENCE [LARGE SCALE GENOMIC DNA]</scope>
    <source>
        <strain evidence="2">ATCC 27184 / PCC 6803 / Kazusa</strain>
    </source>
</reference>
<dbReference type="IntAct" id="Q55411">
    <property type="interactions" value="2"/>
</dbReference>
<proteinExistence type="predicted"/>
<keyword evidence="2" id="KW-1185">Reference proteome</keyword>
<name>Q55411_SYNY3</name>